<proteinExistence type="predicted"/>
<dbReference type="CDD" id="cd04647">
    <property type="entry name" value="LbH_MAT_like"/>
    <property type="match status" value="1"/>
</dbReference>
<dbReference type="RefSeq" id="WP_024221492.1">
    <property type="nucleotide sequence ID" value="NZ_CP039403.1"/>
</dbReference>
<dbReference type="Pfam" id="PF00132">
    <property type="entry name" value="Hexapep"/>
    <property type="match status" value="1"/>
</dbReference>
<sequence length="160" mass="16917">MKVQNISIKGSLDIDDSSSVNNCDLGDGIKISKRSVVYGSKEHPVRIGNGCYIGMNCCLNGYDSELIIGNNVSIASNVTIITGSGPNASLEMQKIYPIVKESVEIGAHSWIGDNVTILPGVKLGAFCVVAANSVVTKSFDEYSVIGGTPAKLIKMIQHKA</sequence>
<dbReference type="AlphaFoldDB" id="A0A0A8J4E8"/>
<protein>
    <submittedName>
        <fullName evidence="1">Putative acetyltransferase</fullName>
    </submittedName>
</protein>
<dbReference type="InterPro" id="IPR051159">
    <property type="entry name" value="Hexapeptide_acetyltransf"/>
</dbReference>
<keyword evidence="1" id="KW-0808">Transferase</keyword>
<dbReference type="PANTHER" id="PTHR23416:SF78">
    <property type="entry name" value="LIPOPOLYSACCHARIDE BIOSYNTHESIS O-ACETYL TRANSFERASE WBBJ-RELATED"/>
    <property type="match status" value="1"/>
</dbReference>
<name>A0A0A8J4E8_ECOLX</name>
<reference evidence="1" key="1">
    <citation type="journal article" date="2014" name="DNA Res.">
        <title>A complete view of the genetic diversity of the Escherichia coli O-antigen biosynthesis gene cluster.</title>
        <authorList>
            <person name="Iguchi A."/>
            <person name="Iyoda S."/>
            <person name="Kikuchi T."/>
            <person name="Ogura Y."/>
            <person name="Katsura K."/>
            <person name="Ohnishi M."/>
            <person name="Hayashi T."/>
            <person name="Thomson N.R."/>
        </authorList>
    </citation>
    <scope>NUCLEOTIDE SEQUENCE</scope>
    <source>
        <strain evidence="1">F10598-41</strain>
    </source>
</reference>
<dbReference type="Gene3D" id="2.160.10.10">
    <property type="entry name" value="Hexapeptide repeat proteins"/>
    <property type="match status" value="1"/>
</dbReference>
<dbReference type="PANTHER" id="PTHR23416">
    <property type="entry name" value="SIALIC ACID SYNTHASE-RELATED"/>
    <property type="match status" value="1"/>
</dbReference>
<organism evidence="1">
    <name type="scientific">Escherichia coli</name>
    <dbReference type="NCBI Taxonomy" id="562"/>
    <lineage>
        <taxon>Bacteria</taxon>
        <taxon>Pseudomonadati</taxon>
        <taxon>Pseudomonadota</taxon>
        <taxon>Gammaproteobacteria</taxon>
        <taxon>Enterobacterales</taxon>
        <taxon>Enterobacteriaceae</taxon>
        <taxon>Escherichia</taxon>
    </lineage>
</organism>
<dbReference type="InterPro" id="IPR001451">
    <property type="entry name" value="Hexapep"/>
</dbReference>
<dbReference type="GO" id="GO:0016740">
    <property type="term" value="F:transferase activity"/>
    <property type="evidence" value="ECO:0007669"/>
    <property type="project" value="UniProtKB-KW"/>
</dbReference>
<dbReference type="InterPro" id="IPR011004">
    <property type="entry name" value="Trimer_LpxA-like_sf"/>
</dbReference>
<dbReference type="SUPFAM" id="SSF51161">
    <property type="entry name" value="Trimeric LpxA-like enzymes"/>
    <property type="match status" value="1"/>
</dbReference>
<accession>A0A0A8J4E8</accession>
<evidence type="ECO:0000313" key="1">
    <source>
        <dbReference type="EMBL" id="BAQ01091.1"/>
    </source>
</evidence>
<dbReference type="EMBL" id="AB812024">
    <property type="protein sequence ID" value="BAQ01091.1"/>
    <property type="molecule type" value="Genomic_DNA"/>
</dbReference>
<dbReference type="Pfam" id="PF14602">
    <property type="entry name" value="Hexapep_2"/>
    <property type="match status" value="1"/>
</dbReference>